<feature type="region of interest" description="Disordered" evidence="4">
    <location>
        <begin position="433"/>
        <end position="508"/>
    </location>
</feature>
<dbReference type="InterPro" id="IPR050082">
    <property type="entry name" value="RNA_methyltr_RlmE"/>
</dbReference>
<dbReference type="PANTHER" id="PTHR10920:SF12">
    <property type="entry name" value="TRNA (CYTIDINE(32)_GUANOSINE(34)-2'-O)-METHYLTRANSFERASE-RELATED"/>
    <property type="match status" value="1"/>
</dbReference>
<proteinExistence type="inferred from homology"/>
<feature type="region of interest" description="Disordered" evidence="4">
    <location>
        <begin position="623"/>
        <end position="659"/>
    </location>
</feature>
<dbReference type="RefSeq" id="XP_066612153.1">
    <property type="nucleotide sequence ID" value="XM_066759506.1"/>
</dbReference>
<feature type="region of interest" description="Disordered" evidence="4">
    <location>
        <begin position="387"/>
        <end position="416"/>
    </location>
</feature>
<dbReference type="GeneID" id="91991903"/>
<dbReference type="PROSITE" id="PS50011">
    <property type="entry name" value="PROTEIN_KINASE_DOM"/>
    <property type="match status" value="1"/>
</dbReference>
<feature type="compositionally biased region" description="Low complexity" evidence="4">
    <location>
        <begin position="389"/>
        <end position="399"/>
    </location>
</feature>
<feature type="region of interest" description="Disordered" evidence="4">
    <location>
        <begin position="577"/>
        <end position="611"/>
    </location>
</feature>
<keyword evidence="7" id="KW-1185">Reference proteome</keyword>
<reference evidence="6 7" key="2">
    <citation type="submission" date="2024-01" db="EMBL/GenBank/DDBJ databases">
        <title>Comparative genomics of Cryptococcus and Kwoniella reveals pathogenesis evolution and contrasting modes of karyotype evolution via chromosome fusion or intercentromeric recombination.</title>
        <authorList>
            <person name="Coelho M.A."/>
            <person name="David-Palma M."/>
            <person name="Shea T."/>
            <person name="Bowers K."/>
            <person name="Mcginley-Smith S."/>
            <person name="Mohammad A.W."/>
            <person name="Gnirke A."/>
            <person name="Yurkov A.M."/>
            <person name="Nowrousian M."/>
            <person name="Sun S."/>
            <person name="Cuomo C.A."/>
            <person name="Heitman J."/>
        </authorList>
    </citation>
    <scope>NUCLEOTIDE SEQUENCE [LARGE SCALE GENOMIC DNA]</scope>
    <source>
        <strain evidence="6 7">IND107</strain>
    </source>
</reference>
<feature type="compositionally biased region" description="Basic and acidic residues" evidence="4">
    <location>
        <begin position="1284"/>
        <end position="1293"/>
    </location>
</feature>
<feature type="region of interest" description="Disordered" evidence="4">
    <location>
        <begin position="882"/>
        <end position="902"/>
    </location>
</feature>
<dbReference type="SUPFAM" id="SSF56112">
    <property type="entry name" value="Protein kinase-like (PK-like)"/>
    <property type="match status" value="1"/>
</dbReference>
<feature type="region of interest" description="Disordered" evidence="4">
    <location>
        <begin position="733"/>
        <end position="870"/>
    </location>
</feature>
<dbReference type="InterPro" id="IPR002877">
    <property type="entry name" value="RNA_MeTrfase_FtsJ_dom"/>
</dbReference>
<protein>
    <recommendedName>
        <fullName evidence="5">Protein kinase domain-containing protein</fullName>
    </recommendedName>
</protein>
<dbReference type="InterPro" id="IPR015507">
    <property type="entry name" value="rRNA-MeTfrase_E"/>
</dbReference>
<feature type="domain" description="Protein kinase" evidence="5">
    <location>
        <begin position="904"/>
        <end position="1262"/>
    </location>
</feature>
<dbReference type="EMBL" id="ATAM02000009">
    <property type="protein sequence ID" value="KAL0243786.1"/>
    <property type="molecule type" value="Genomic_DNA"/>
</dbReference>
<feature type="region of interest" description="Disordered" evidence="4">
    <location>
        <begin position="1268"/>
        <end position="1295"/>
    </location>
</feature>
<evidence type="ECO:0000256" key="3">
    <source>
        <dbReference type="ARBA" id="ARBA00022691"/>
    </source>
</evidence>
<dbReference type="Pfam" id="PF01728">
    <property type="entry name" value="FtsJ"/>
    <property type="match status" value="1"/>
</dbReference>
<feature type="compositionally biased region" description="Low complexity" evidence="4">
    <location>
        <begin position="471"/>
        <end position="484"/>
    </location>
</feature>
<evidence type="ECO:0000256" key="4">
    <source>
        <dbReference type="SAM" id="MobiDB-lite"/>
    </source>
</evidence>
<evidence type="ECO:0000256" key="2">
    <source>
        <dbReference type="ARBA" id="ARBA00022679"/>
    </source>
</evidence>
<organism evidence="6 7">
    <name type="scientific">Cryptococcus tetragattii IND107</name>
    <dbReference type="NCBI Taxonomy" id="1296105"/>
    <lineage>
        <taxon>Eukaryota</taxon>
        <taxon>Fungi</taxon>
        <taxon>Dikarya</taxon>
        <taxon>Basidiomycota</taxon>
        <taxon>Agaricomycotina</taxon>
        <taxon>Tremellomycetes</taxon>
        <taxon>Tremellales</taxon>
        <taxon>Cryptococcaceae</taxon>
        <taxon>Cryptococcus</taxon>
        <taxon>Cryptococcus gattii species complex</taxon>
    </lineage>
</organism>
<sequence length="1318" mass="140890">MPTSKSSIDHRDVYYRKGKSAGYRARSAYKLLHLDEEFNLFTHVQTAVDLCAAPGSWSQVLGQKLKPKSKQGGEGTRVVSCDLQPMAPLPNITTLQTDITLPSTIPLVLDALGGRKADLVVCDGAPDVTGVHDLDAYLHSQLLRAALTLSLTLMAPGATLVFKIFLSPLDPRAEFLASQLRCFFASPLPEDDEDASGQYEEFDESGNTEQQHMKKKEEKRNEGKEGYDPQGRRGGVWVRKPRSSRQGSAEAFIVCRNFSPSSLPLPPTFSPSALDKLRTTTGTLTLDSLSSLVSQGDGQGEDTQVFKGTEEQVKQQWQRWEMVKAYVGGGDLSSSFIPSLPSVAQPSPSLLAQSTRTKTTVSSPPKLHLPMPTTQPNLVLHHILKTPESSSPISSAASPRTLHPQPTPVDEPPEYFSPERLHKDILFLSPTKSRELGQGQGGSGLRQCSLESLSPNPSPVGDVDPTRPWTSSSVSPASPSSSHPARPPVPPKEVTAAAAAPSQEKISSLSVPLRLRSTSISSTISDCPYAAATAAGGRTHPLPPPAHAGLGVSTPALVSPALSSSSKTDLFFSASSSVELPTPPRALSPASALGKGYPPPRAPSASSSSLRLDVDVDVEERGARSTTMPFGFPSGSASGAGAGSGNWNGNGIPPVKLRLPPKKEKFRDTEIPPEMKDHNHMQNQNQNYMDRRGWGVVTPLGLGLGAGIGAGAGAGAGAAGGFEEISTSRLRSISNPIAHPPGFTLPPAPPVPAPAPIPLHVSLATQDNNHSEGDRDSRRPEFARTSSMTPKVRSPQTPKASLFPLSSTNVKVNTVPSVPFPSSSSPPPSTRGDGDTAPATPPPRKLRRKESQQLEREHRQAGVDESVKAGDVIEPCLSNASAADVGEHERGKGKGKGGISGGGWRLVRKMGQGAFSAVWSAVPATAVTTPPSPSAAAPTDAPTSTNLVVALKLLTHPLPDPRTRIAFLREASVLRHISHPSIVGYIDEFSTERHDVLVLEAAGGGELFELMSDEENRRRMILPAPEPGSVAAGGGSEKSEMGWDRDGEGFVRRVFSELVKAVGWLHEVGVVHRDIKLENILFTTNPFLLPPTSTSSIPLHLLPPAYQPLIKLTDFGLSRFISPASPLLYTRCGSECFAAPEIIMGKPYDGRETDAWALGVVLYGLIVGELPFDREENMTLPEGVVTPGRRNNERERGRKKMHRIAKGEYTWPTPEPAPSQDIPGAYVPGTATPSARAVISSLLQRNPTKRAKPSDLWVYEWMLGPGAISQPVEGAGTPQQEGIENDKRREASGRGRRRVLDGFLVEEEGIEDVAMTEH</sequence>
<feature type="compositionally biased region" description="Basic and acidic residues" evidence="4">
    <location>
        <begin position="211"/>
        <end position="231"/>
    </location>
</feature>
<dbReference type="PANTHER" id="PTHR10920">
    <property type="entry name" value="RIBOSOMAL RNA METHYLTRANSFERASE"/>
    <property type="match status" value="1"/>
</dbReference>
<feature type="compositionally biased region" description="Acidic residues" evidence="4">
    <location>
        <begin position="191"/>
        <end position="206"/>
    </location>
</feature>
<feature type="compositionally biased region" description="Basic and acidic residues" evidence="4">
    <location>
        <begin position="849"/>
        <end position="868"/>
    </location>
</feature>
<evidence type="ECO:0000313" key="6">
    <source>
        <dbReference type="EMBL" id="KAL0243786.1"/>
    </source>
</evidence>
<gene>
    <name evidence="6" type="ORF">I308_105047</name>
</gene>
<dbReference type="InterPro" id="IPR000719">
    <property type="entry name" value="Prot_kinase_dom"/>
</dbReference>
<dbReference type="SUPFAM" id="SSF53335">
    <property type="entry name" value="S-adenosyl-L-methionine-dependent methyltransferases"/>
    <property type="match status" value="1"/>
</dbReference>
<evidence type="ECO:0000313" key="7">
    <source>
        <dbReference type="Proteomes" id="UP000054399"/>
    </source>
</evidence>
<dbReference type="InterPro" id="IPR011009">
    <property type="entry name" value="Kinase-like_dom_sf"/>
</dbReference>
<dbReference type="PROSITE" id="PS00108">
    <property type="entry name" value="PROTEIN_KINASE_ST"/>
    <property type="match status" value="1"/>
</dbReference>
<keyword evidence="2" id="KW-0808">Transferase</keyword>
<evidence type="ECO:0000256" key="1">
    <source>
        <dbReference type="ARBA" id="ARBA00022603"/>
    </source>
</evidence>
<feature type="compositionally biased region" description="Gly residues" evidence="4">
    <location>
        <begin position="638"/>
        <end position="648"/>
    </location>
</feature>
<accession>A0ABR3BQ90</accession>
<dbReference type="Pfam" id="PF00069">
    <property type="entry name" value="Pkinase"/>
    <property type="match status" value="1"/>
</dbReference>
<reference evidence="7" key="1">
    <citation type="submission" date="2015-01" db="EMBL/GenBank/DDBJ databases">
        <title>The Genome Sequence of Cryptococcus gattii MMRL2647.</title>
        <authorList>
            <consortium name="The Broad Institute Genomics Platform"/>
            <person name="Cuomo C."/>
            <person name="Litvintseva A."/>
            <person name="Chen Y."/>
            <person name="Heitman J."/>
            <person name="Sun S."/>
            <person name="Springer D."/>
            <person name="Dromer F."/>
            <person name="Young S."/>
            <person name="Zeng Q."/>
            <person name="Gargeya S."/>
            <person name="Abouelleil A."/>
            <person name="Alvarado L."/>
            <person name="Chapman S.B."/>
            <person name="Gainer-Dewar J."/>
            <person name="Goldberg J."/>
            <person name="Griggs A."/>
            <person name="Gujja S."/>
            <person name="Hansen M."/>
            <person name="Howarth C."/>
            <person name="Imamovic A."/>
            <person name="Larimer J."/>
            <person name="Murphy C."/>
            <person name="Naylor J."/>
            <person name="Pearson M."/>
            <person name="Priest M."/>
            <person name="Roberts A."/>
            <person name="Saif S."/>
            <person name="Shea T."/>
            <person name="Sykes S."/>
            <person name="Wortman J."/>
            <person name="Nusbaum C."/>
            <person name="Birren B."/>
        </authorList>
    </citation>
    <scope>NUCLEOTIDE SEQUENCE [LARGE SCALE GENOMIC DNA]</scope>
    <source>
        <strain evidence="7">IND107</strain>
    </source>
</reference>
<dbReference type="InterPro" id="IPR029063">
    <property type="entry name" value="SAM-dependent_MTases_sf"/>
</dbReference>
<keyword evidence="3" id="KW-0949">S-adenosyl-L-methionine</keyword>
<dbReference type="HAMAP" id="MF_01547">
    <property type="entry name" value="RNA_methyltr_E"/>
    <property type="match status" value="1"/>
</dbReference>
<dbReference type="Gene3D" id="3.30.200.20">
    <property type="entry name" value="Phosphorylase Kinase, domain 1"/>
    <property type="match status" value="1"/>
</dbReference>
<feature type="compositionally biased region" description="Polar residues" evidence="4">
    <location>
        <begin position="784"/>
        <end position="814"/>
    </location>
</feature>
<evidence type="ECO:0000259" key="5">
    <source>
        <dbReference type="PROSITE" id="PS50011"/>
    </source>
</evidence>
<feature type="region of interest" description="Disordered" evidence="4">
    <location>
        <begin position="191"/>
        <end position="243"/>
    </location>
</feature>
<dbReference type="InterPro" id="IPR008271">
    <property type="entry name" value="Ser/Thr_kinase_AS"/>
</dbReference>
<feature type="compositionally biased region" description="Basic and acidic residues" evidence="4">
    <location>
        <begin position="769"/>
        <end position="782"/>
    </location>
</feature>
<comment type="caution">
    <text evidence="6">The sequence shown here is derived from an EMBL/GenBank/DDBJ whole genome shotgun (WGS) entry which is preliminary data.</text>
</comment>
<dbReference type="SMART" id="SM00220">
    <property type="entry name" value="S_TKc"/>
    <property type="match status" value="1"/>
</dbReference>
<name>A0ABR3BQ90_9TREE</name>
<dbReference type="Gene3D" id="1.10.510.10">
    <property type="entry name" value="Transferase(Phosphotransferase) domain 1"/>
    <property type="match status" value="1"/>
</dbReference>
<dbReference type="Proteomes" id="UP000054399">
    <property type="component" value="Unassembled WGS sequence"/>
</dbReference>
<dbReference type="Gene3D" id="3.40.50.150">
    <property type="entry name" value="Vaccinia Virus protein VP39"/>
    <property type="match status" value="1"/>
</dbReference>
<keyword evidence="1" id="KW-0489">Methyltransferase</keyword>
<feature type="compositionally biased region" description="Pro residues" evidence="4">
    <location>
        <begin position="743"/>
        <end position="757"/>
    </location>
</feature>